<comment type="caution">
    <text evidence="1">The sequence shown here is derived from an EMBL/GenBank/DDBJ whole genome shotgun (WGS) entry which is preliminary data.</text>
</comment>
<reference evidence="1" key="1">
    <citation type="journal article" date="2015" name="Nature">
        <title>Complex archaea that bridge the gap between prokaryotes and eukaryotes.</title>
        <authorList>
            <person name="Spang A."/>
            <person name="Saw J.H."/>
            <person name="Jorgensen S.L."/>
            <person name="Zaremba-Niedzwiedzka K."/>
            <person name="Martijn J."/>
            <person name="Lind A.E."/>
            <person name="van Eijk R."/>
            <person name="Schleper C."/>
            <person name="Guy L."/>
            <person name="Ettema T.J."/>
        </authorList>
    </citation>
    <scope>NUCLEOTIDE SEQUENCE</scope>
</reference>
<organism evidence="1">
    <name type="scientific">marine sediment metagenome</name>
    <dbReference type="NCBI Taxonomy" id="412755"/>
    <lineage>
        <taxon>unclassified sequences</taxon>
        <taxon>metagenomes</taxon>
        <taxon>ecological metagenomes</taxon>
    </lineage>
</organism>
<gene>
    <name evidence="1" type="ORF">LCGC14_0165030</name>
</gene>
<dbReference type="AlphaFoldDB" id="A0A0F9UYR1"/>
<sequence>MEKLAEQIREKARNGTLLVYRDPPPGEPPNLLDAVGLVSGSEFDDGQITVEIQDFGPNDVPLVKLIEEGIAEVNPVSYGSVTTLPDGTQVVEDAEFSHFTLDKSPPKPKS</sequence>
<evidence type="ECO:0000313" key="1">
    <source>
        <dbReference type="EMBL" id="KKN96859.1"/>
    </source>
</evidence>
<dbReference type="EMBL" id="LAZR01000062">
    <property type="protein sequence ID" value="KKN96859.1"/>
    <property type="molecule type" value="Genomic_DNA"/>
</dbReference>
<proteinExistence type="predicted"/>
<name>A0A0F9UYR1_9ZZZZ</name>
<protein>
    <submittedName>
        <fullName evidence="1">Uncharacterized protein</fullName>
    </submittedName>
</protein>
<accession>A0A0F9UYR1</accession>